<dbReference type="EMBL" id="UINC01147915">
    <property type="protein sequence ID" value="SVD39516.1"/>
    <property type="molecule type" value="Genomic_DNA"/>
</dbReference>
<dbReference type="GO" id="GO:0006592">
    <property type="term" value="P:ornithine biosynthetic process"/>
    <property type="evidence" value="ECO:0007669"/>
    <property type="project" value="TreeGrafter"/>
</dbReference>
<evidence type="ECO:0000256" key="3">
    <source>
        <dbReference type="ARBA" id="ARBA00022679"/>
    </source>
</evidence>
<accession>A0A382UZ13</accession>
<dbReference type="InterPro" id="IPR016117">
    <property type="entry name" value="ArgJ-like_dom_sf"/>
</dbReference>
<gene>
    <name evidence="6" type="ORF">METZ01_LOCUS392370</name>
</gene>
<dbReference type="PANTHER" id="PTHR23100">
    <property type="entry name" value="ARGININE BIOSYNTHESIS BIFUNCTIONAL PROTEIN ARGJ"/>
    <property type="match status" value="1"/>
</dbReference>
<keyword evidence="5" id="KW-0012">Acyltransferase</keyword>
<dbReference type="Gene3D" id="3.60.70.12">
    <property type="entry name" value="L-amino peptidase D-ALA esterase/amidase"/>
    <property type="match status" value="1"/>
</dbReference>
<sequence>EDTEGLTEARCFFCSGVHCDVRGKRNGRLDLGIAYSQRPCSAAGVFTTNDVKAAPVLHGQAILSKGGKKFHAIVANSGNANACTGEQGETDVHTMASETARQLDLEPEQIFVCSTGRIGEPLPMSRITAGIHDAAQDLKDEVDGGPAFQRAILTSDTTTKSCLAEFDAPEGTVHVTGVAKGSGMIEPNMATMLAFLTTDAAISPKLLQQLLSDATAKTFNRITIDGDMSTNDTVLILANGFSGITISEQDPNALDAFREAVEKVCSCLARKMVGDGEKVTKLVELIVEG</sequence>
<dbReference type="HAMAP" id="MF_01106">
    <property type="entry name" value="ArgJ"/>
    <property type="match status" value="1"/>
</dbReference>
<evidence type="ECO:0000256" key="5">
    <source>
        <dbReference type="ARBA" id="ARBA00023315"/>
    </source>
</evidence>
<keyword evidence="1" id="KW-0055">Arginine biosynthesis</keyword>
<evidence type="ECO:0008006" key="7">
    <source>
        <dbReference type="Google" id="ProtNLM"/>
    </source>
</evidence>
<keyword evidence="4" id="KW-0068">Autocatalytic cleavage</keyword>
<feature type="non-terminal residue" evidence="6">
    <location>
        <position position="289"/>
    </location>
</feature>
<organism evidence="6">
    <name type="scientific">marine metagenome</name>
    <dbReference type="NCBI Taxonomy" id="408172"/>
    <lineage>
        <taxon>unclassified sequences</taxon>
        <taxon>metagenomes</taxon>
        <taxon>ecological metagenomes</taxon>
    </lineage>
</organism>
<dbReference type="GO" id="GO:0004358">
    <property type="term" value="F:L-glutamate N-acetyltransferase activity, acting on acetyl-L-ornithine as donor"/>
    <property type="evidence" value="ECO:0007669"/>
    <property type="project" value="InterPro"/>
</dbReference>
<dbReference type="NCBIfam" id="TIGR00120">
    <property type="entry name" value="ArgJ"/>
    <property type="match status" value="1"/>
</dbReference>
<dbReference type="SUPFAM" id="SSF56266">
    <property type="entry name" value="DmpA/ArgJ-like"/>
    <property type="match status" value="1"/>
</dbReference>
<evidence type="ECO:0000256" key="4">
    <source>
        <dbReference type="ARBA" id="ARBA00022813"/>
    </source>
</evidence>
<keyword evidence="2" id="KW-0028">Amino-acid biosynthesis</keyword>
<dbReference type="GO" id="GO:0006526">
    <property type="term" value="P:L-arginine biosynthetic process"/>
    <property type="evidence" value="ECO:0007669"/>
    <property type="project" value="UniProtKB-KW"/>
</dbReference>
<dbReference type="GO" id="GO:0004042">
    <property type="term" value="F:L-glutamate N-acetyltransferase activity"/>
    <property type="evidence" value="ECO:0007669"/>
    <property type="project" value="TreeGrafter"/>
</dbReference>
<protein>
    <recommendedName>
        <fullName evidence="7">Glutamate N-acetyltransferase</fullName>
    </recommendedName>
</protein>
<dbReference type="InterPro" id="IPR002813">
    <property type="entry name" value="Arg_biosynth_ArgJ"/>
</dbReference>
<dbReference type="FunFam" id="3.60.70.12:FF:000001">
    <property type="entry name" value="Arginine biosynthesis bifunctional protein ArgJ, chloroplastic"/>
    <property type="match status" value="1"/>
</dbReference>
<evidence type="ECO:0000256" key="2">
    <source>
        <dbReference type="ARBA" id="ARBA00022605"/>
    </source>
</evidence>
<keyword evidence="3" id="KW-0808">Transferase</keyword>
<name>A0A382UZ13_9ZZZZ</name>
<reference evidence="6" key="1">
    <citation type="submission" date="2018-05" db="EMBL/GenBank/DDBJ databases">
        <authorList>
            <person name="Lanie J.A."/>
            <person name="Ng W.-L."/>
            <person name="Kazmierczak K.M."/>
            <person name="Andrzejewski T.M."/>
            <person name="Davidsen T.M."/>
            <person name="Wayne K.J."/>
            <person name="Tettelin H."/>
            <person name="Glass J.I."/>
            <person name="Rusch D."/>
            <person name="Podicherti R."/>
            <person name="Tsui H.-C.T."/>
            <person name="Winkler M.E."/>
        </authorList>
    </citation>
    <scope>NUCLEOTIDE SEQUENCE</scope>
</reference>
<dbReference type="PANTHER" id="PTHR23100:SF0">
    <property type="entry name" value="ARGININE BIOSYNTHESIS BIFUNCTIONAL PROTEIN ARGJ, MITOCHONDRIAL"/>
    <property type="match status" value="1"/>
</dbReference>
<evidence type="ECO:0000256" key="1">
    <source>
        <dbReference type="ARBA" id="ARBA00022571"/>
    </source>
</evidence>
<evidence type="ECO:0000313" key="6">
    <source>
        <dbReference type="EMBL" id="SVD39516.1"/>
    </source>
</evidence>
<proteinExistence type="inferred from homology"/>
<dbReference type="AlphaFoldDB" id="A0A382UZ13"/>
<feature type="non-terminal residue" evidence="6">
    <location>
        <position position="1"/>
    </location>
</feature>
<dbReference type="Pfam" id="PF01960">
    <property type="entry name" value="ArgJ"/>
    <property type="match status" value="1"/>
</dbReference>